<dbReference type="Proteomes" id="UP000016931">
    <property type="component" value="Unassembled WGS sequence"/>
</dbReference>
<keyword evidence="2" id="KW-1185">Reference proteome</keyword>
<dbReference type="GeneID" id="27898343"/>
<accession>M3C304</accession>
<proteinExistence type="predicted"/>
<evidence type="ECO:0000313" key="2">
    <source>
        <dbReference type="Proteomes" id="UP000016931"/>
    </source>
</evidence>
<dbReference type="AlphaFoldDB" id="M3C304"/>
<name>M3C304_SPHMS</name>
<protein>
    <submittedName>
        <fullName evidence="1">Uncharacterized protein</fullName>
    </submittedName>
</protein>
<evidence type="ECO:0000313" key="1">
    <source>
        <dbReference type="EMBL" id="EMF14656.1"/>
    </source>
</evidence>
<reference evidence="1 2" key="1">
    <citation type="journal article" date="2012" name="PLoS Pathog.">
        <title>Diverse lifestyles and strategies of plant pathogenesis encoded in the genomes of eighteen Dothideomycetes fungi.</title>
        <authorList>
            <person name="Ohm R.A."/>
            <person name="Feau N."/>
            <person name="Henrissat B."/>
            <person name="Schoch C.L."/>
            <person name="Horwitz B.A."/>
            <person name="Barry K.W."/>
            <person name="Condon B.J."/>
            <person name="Copeland A.C."/>
            <person name="Dhillon B."/>
            <person name="Glaser F."/>
            <person name="Hesse C.N."/>
            <person name="Kosti I."/>
            <person name="LaButti K."/>
            <person name="Lindquist E.A."/>
            <person name="Lucas S."/>
            <person name="Salamov A.A."/>
            <person name="Bradshaw R.E."/>
            <person name="Ciuffetti L."/>
            <person name="Hamelin R.C."/>
            <person name="Kema G.H.J."/>
            <person name="Lawrence C."/>
            <person name="Scott J.A."/>
            <person name="Spatafora J.W."/>
            <person name="Turgeon B.G."/>
            <person name="de Wit P.J.G.M."/>
            <person name="Zhong S."/>
            <person name="Goodwin S.B."/>
            <person name="Grigoriev I.V."/>
        </authorList>
    </citation>
    <scope>NUCLEOTIDE SEQUENCE [LARGE SCALE GENOMIC DNA]</scope>
    <source>
        <strain evidence="1 2">SO2202</strain>
    </source>
</reference>
<sequence length="206" mass="23006">MFQTIHDIDLKDRLRSKKARNPWEHDLKPYHRHYYHARRSAKEQQESTIGITNLFILATAALETSLPKNSTTTSTGPATATQIIHAEIESISSHLSSLNEHIHTFNGPAIIQHLELFSEKLMHMGNHIASAAASAAAAEQQDMTATTTTTIINDAKTSLTLIFYIKHALQPYNRETLSQLRKTKGRISRLGLLDDVTLALREVCVG</sequence>
<dbReference type="OrthoDB" id="3630967at2759"/>
<organism evidence="1 2">
    <name type="scientific">Sphaerulina musiva (strain SO2202)</name>
    <name type="common">Poplar stem canker fungus</name>
    <name type="synonym">Septoria musiva</name>
    <dbReference type="NCBI Taxonomy" id="692275"/>
    <lineage>
        <taxon>Eukaryota</taxon>
        <taxon>Fungi</taxon>
        <taxon>Dikarya</taxon>
        <taxon>Ascomycota</taxon>
        <taxon>Pezizomycotina</taxon>
        <taxon>Dothideomycetes</taxon>
        <taxon>Dothideomycetidae</taxon>
        <taxon>Mycosphaerellales</taxon>
        <taxon>Mycosphaerellaceae</taxon>
        <taxon>Sphaerulina</taxon>
    </lineage>
</organism>
<dbReference type="EMBL" id="KB456262">
    <property type="protein sequence ID" value="EMF14656.1"/>
    <property type="molecule type" value="Genomic_DNA"/>
</dbReference>
<dbReference type="HOGENOM" id="CLU_1332672_0_0_1"/>
<gene>
    <name evidence="1" type="ORF">SEPMUDRAFT_115922</name>
</gene>
<dbReference type="RefSeq" id="XP_016762777.1">
    <property type="nucleotide sequence ID" value="XM_016901206.1"/>
</dbReference>